<evidence type="ECO:0000313" key="3">
    <source>
        <dbReference type="Proteomes" id="UP000018001"/>
    </source>
</evidence>
<protein>
    <submittedName>
        <fullName evidence="2">Uncharacterized protein</fullName>
    </submittedName>
</protein>
<accession>V5FMC2</accession>
<dbReference type="HOGENOM" id="CLU_2037711_0_0_1"/>
<dbReference type="OrthoDB" id="4118579at2759"/>
<gene>
    <name evidence="2" type="ORF">PVAR5_1638</name>
</gene>
<dbReference type="AlphaFoldDB" id="V5FMC2"/>
<organism evidence="2 3">
    <name type="scientific">Byssochlamys spectabilis (strain No. 5 / NBRC 109023)</name>
    <name type="common">Paecilomyces variotii</name>
    <dbReference type="NCBI Taxonomy" id="1356009"/>
    <lineage>
        <taxon>Eukaryota</taxon>
        <taxon>Fungi</taxon>
        <taxon>Dikarya</taxon>
        <taxon>Ascomycota</taxon>
        <taxon>Pezizomycotina</taxon>
        <taxon>Eurotiomycetes</taxon>
        <taxon>Eurotiomycetidae</taxon>
        <taxon>Eurotiales</taxon>
        <taxon>Thermoascaceae</taxon>
        <taxon>Paecilomyces</taxon>
    </lineage>
</organism>
<dbReference type="InParanoid" id="V5FMC2"/>
<feature type="compositionally biased region" description="Basic and acidic residues" evidence="1">
    <location>
        <begin position="1"/>
        <end position="18"/>
    </location>
</feature>
<feature type="region of interest" description="Disordered" evidence="1">
    <location>
        <begin position="1"/>
        <end position="20"/>
    </location>
</feature>
<dbReference type="Proteomes" id="UP000018001">
    <property type="component" value="Unassembled WGS sequence"/>
</dbReference>
<dbReference type="eggNOG" id="ENOG502SBFV">
    <property type="taxonomic scope" value="Eukaryota"/>
</dbReference>
<comment type="caution">
    <text evidence="2">The sequence shown here is derived from an EMBL/GenBank/DDBJ whole genome shotgun (WGS) entry which is preliminary data.</text>
</comment>
<keyword evidence="3" id="KW-1185">Reference proteome</keyword>
<evidence type="ECO:0000256" key="1">
    <source>
        <dbReference type="SAM" id="MobiDB-lite"/>
    </source>
</evidence>
<evidence type="ECO:0000313" key="2">
    <source>
        <dbReference type="EMBL" id="GAD93038.1"/>
    </source>
</evidence>
<proteinExistence type="predicted"/>
<name>V5FMC2_BYSSN</name>
<dbReference type="EMBL" id="BAUL01000042">
    <property type="protein sequence ID" value="GAD93038.1"/>
    <property type="molecule type" value="Genomic_DNA"/>
</dbReference>
<reference evidence="3" key="1">
    <citation type="journal article" date="2014" name="Genome Announc.">
        <title>Draft genome sequence of the formaldehyde-resistant fungus Byssochlamys spectabilis No. 5 (anamorph Paecilomyces variotii No. 5) (NBRC109023).</title>
        <authorList>
            <person name="Oka T."/>
            <person name="Ekino K."/>
            <person name="Fukuda K."/>
            <person name="Nomura Y."/>
        </authorList>
    </citation>
    <scope>NUCLEOTIDE SEQUENCE [LARGE SCALE GENOMIC DNA]</scope>
    <source>
        <strain evidence="3">No. 5 / NBRC 109023</strain>
    </source>
</reference>
<sequence length="121" mass="13657">MNDNSSKWEEYHFTEPKEGPQVAGELYHPYSGSTGTMLGGIWRLGNGIAGTNMDGEGTLVTLYTGVLGDETVFLLEGEVEVAETECSEAFLPRWRHNWTLLWNSWMTKGPLTQKLWVSREM</sequence>